<keyword evidence="2" id="KW-1185">Reference proteome</keyword>
<sequence length="147" mass="16534">MIPSFPMTTAERMAAFCKRYEVEPCKLRYSRRATDSIVMTDELLNWHITNGASLDWICLGSVSPMMTAYRNEVLRTNRDRRILRDLTPVEQEALTFVLRAVLDGGLKLQPALDLWTAECTKRHEAGDGIRGECNAQTFPEGPAGSQA</sequence>
<evidence type="ECO:0000313" key="2">
    <source>
        <dbReference type="Proteomes" id="UP000253345"/>
    </source>
</evidence>
<reference evidence="1 2" key="1">
    <citation type="submission" date="2018-07" db="EMBL/GenBank/DDBJ databases">
        <title>Genomic Encyclopedia of Type Strains, Phase III (KMG-III): the genomes of soil and plant-associated and newly described type strains.</title>
        <authorList>
            <person name="Whitman W."/>
        </authorList>
    </citation>
    <scope>NUCLEOTIDE SEQUENCE [LARGE SCALE GENOMIC DNA]</scope>
    <source>
        <strain evidence="1 2">CECT 8525</strain>
    </source>
</reference>
<gene>
    <name evidence="1" type="ORF">DFP89_1046</name>
</gene>
<dbReference type="Proteomes" id="UP000253345">
    <property type="component" value="Unassembled WGS sequence"/>
</dbReference>
<protein>
    <submittedName>
        <fullName evidence="1">Uncharacterized protein</fullName>
    </submittedName>
</protein>
<accession>A0A368Z2E1</accession>
<name>A0A368Z2E1_9RHOB</name>
<dbReference type="AlphaFoldDB" id="A0A368Z2E1"/>
<comment type="caution">
    <text evidence="1">The sequence shown here is derived from an EMBL/GenBank/DDBJ whole genome shotgun (WGS) entry which is preliminary data.</text>
</comment>
<evidence type="ECO:0000313" key="1">
    <source>
        <dbReference type="EMBL" id="RCW86622.1"/>
    </source>
</evidence>
<dbReference type="RefSeq" id="WP_181870256.1">
    <property type="nucleotide sequence ID" value="NZ_QPJL01000004.1"/>
</dbReference>
<proteinExistence type="predicted"/>
<organism evidence="1 2">
    <name type="scientific">Paracoccus lutimaris</name>
    <dbReference type="NCBI Taxonomy" id="1490030"/>
    <lineage>
        <taxon>Bacteria</taxon>
        <taxon>Pseudomonadati</taxon>
        <taxon>Pseudomonadota</taxon>
        <taxon>Alphaproteobacteria</taxon>
        <taxon>Rhodobacterales</taxon>
        <taxon>Paracoccaceae</taxon>
        <taxon>Paracoccus</taxon>
    </lineage>
</organism>
<dbReference type="EMBL" id="QPJL01000004">
    <property type="protein sequence ID" value="RCW86622.1"/>
    <property type="molecule type" value="Genomic_DNA"/>
</dbReference>